<feature type="domain" description="HipA N-terminal subdomain 1" evidence="5">
    <location>
        <begin position="19"/>
        <end position="125"/>
    </location>
</feature>
<dbReference type="eggNOG" id="COG3550">
    <property type="taxonomic scope" value="Bacteria"/>
</dbReference>
<dbReference type="InterPro" id="IPR052028">
    <property type="entry name" value="HipA_Ser/Thr_kinase"/>
</dbReference>
<keyword evidence="7" id="KW-1185">Reference proteome</keyword>
<dbReference type="InterPro" id="IPR012893">
    <property type="entry name" value="HipA-like_C"/>
</dbReference>
<dbReference type="GO" id="GO:0004674">
    <property type="term" value="F:protein serine/threonine kinase activity"/>
    <property type="evidence" value="ECO:0007669"/>
    <property type="project" value="TreeGrafter"/>
</dbReference>
<comment type="caution">
    <text evidence="6">The sequence shown here is derived from an EMBL/GenBank/DDBJ whole genome shotgun (WGS) entry which is preliminary data.</text>
</comment>
<dbReference type="Pfam" id="PF07804">
    <property type="entry name" value="HipA_C"/>
    <property type="match status" value="1"/>
</dbReference>
<dbReference type="STRING" id="1121022.GCA_000376105_02717"/>
<dbReference type="PANTHER" id="PTHR37419">
    <property type="entry name" value="SERINE/THREONINE-PROTEIN KINASE TOXIN HIPA"/>
    <property type="match status" value="1"/>
</dbReference>
<evidence type="ECO:0008006" key="8">
    <source>
        <dbReference type="Google" id="ProtNLM"/>
    </source>
</evidence>
<evidence type="ECO:0000256" key="3">
    <source>
        <dbReference type="ARBA" id="ARBA00022777"/>
    </source>
</evidence>
<dbReference type="Pfam" id="PF13657">
    <property type="entry name" value="Couple_hipA"/>
    <property type="match status" value="1"/>
</dbReference>
<organism evidence="6 7">
    <name type="scientific">Asticcacaulis benevestitus DSM 16100 = ATCC BAA-896</name>
    <dbReference type="NCBI Taxonomy" id="1121022"/>
    <lineage>
        <taxon>Bacteria</taxon>
        <taxon>Pseudomonadati</taxon>
        <taxon>Pseudomonadota</taxon>
        <taxon>Alphaproteobacteria</taxon>
        <taxon>Caulobacterales</taxon>
        <taxon>Caulobacteraceae</taxon>
        <taxon>Asticcacaulis</taxon>
    </lineage>
</organism>
<dbReference type="PANTHER" id="PTHR37419:SF1">
    <property type="entry name" value="SERINE_THREONINE-PROTEIN KINASE TOXIN HIPA"/>
    <property type="match status" value="1"/>
</dbReference>
<dbReference type="PATRIC" id="fig|1121022.4.peg.1574"/>
<accession>V4RMN9</accession>
<reference evidence="6 7" key="1">
    <citation type="journal article" date="2014" name="Nature">
        <title>Sequential evolution of bacterial morphology by co-option of a developmental regulator.</title>
        <authorList>
            <person name="Jiang C."/>
            <person name="Brown P.J."/>
            <person name="Ducret A."/>
            <person name="Brun Y.V."/>
        </authorList>
    </citation>
    <scope>NUCLEOTIDE SEQUENCE [LARGE SCALE GENOMIC DNA]</scope>
    <source>
        <strain evidence="6 7">DSM 16100</strain>
    </source>
</reference>
<dbReference type="EMBL" id="AWGB01000012">
    <property type="protein sequence ID" value="ESQ92538.1"/>
    <property type="molecule type" value="Genomic_DNA"/>
</dbReference>
<dbReference type="Gene3D" id="1.10.1070.20">
    <property type="match status" value="1"/>
</dbReference>
<sequence>MSPKAAILGVHLLGPGNQTTRVGTLTRDSDGATAFVVDEAYLRDPNRPLLSLSWLVPDDDEQTQARLAARGDKIGLHGYLPPWFAGLLPEGALRDLVIAEMGTGNHDQFDLIARLGADLPGAVIVIPETEVPKSAGPLQFEQVRGFRAPVPDGRVKFSLAGVQLKFAAHTTGDRLTVPGHAGEGRSIIKVASERFPGLPEAEYTAMYLARLAGVDAAVCQLVATDKIDGIPAEFLRYGPTALAVERFDREKEGQRLQIEDVAQVIGAVGERKYTMANYESILNTVKRFSTDWRLDVMEGFRRCVIDVLIGNGDNHLKNWSFIFPAPGAIRLSPAYDIVPTVLYQPNDTLALEFAGTRSFEKVTYKRIRRVARFLQLDPDRVESEMKALAREAVSQWPAQLQTLLGEEKAAKLIKRFETLSLVQEALV</sequence>
<dbReference type="OrthoDB" id="9805913at2"/>
<name>V4RMN9_9CAUL</name>
<keyword evidence="2" id="KW-0808">Transferase</keyword>
<dbReference type="RefSeq" id="WP_018082388.1">
    <property type="nucleotide sequence ID" value="NZ_AQWM01000013.1"/>
</dbReference>
<protein>
    <recommendedName>
        <fullName evidence="8">Phosphatidylinositol kinase</fullName>
    </recommendedName>
</protein>
<evidence type="ECO:0000256" key="2">
    <source>
        <dbReference type="ARBA" id="ARBA00022679"/>
    </source>
</evidence>
<evidence type="ECO:0000259" key="5">
    <source>
        <dbReference type="Pfam" id="PF13657"/>
    </source>
</evidence>
<dbReference type="InterPro" id="IPR017508">
    <property type="entry name" value="HipA_N1"/>
</dbReference>
<dbReference type="NCBIfam" id="TIGR03071">
    <property type="entry name" value="couple_hipA"/>
    <property type="match status" value="1"/>
</dbReference>
<gene>
    <name evidence="6" type="ORF">ABENE_07835</name>
</gene>
<dbReference type="Proteomes" id="UP000017837">
    <property type="component" value="Unassembled WGS sequence"/>
</dbReference>
<evidence type="ECO:0000256" key="1">
    <source>
        <dbReference type="ARBA" id="ARBA00010164"/>
    </source>
</evidence>
<keyword evidence="3" id="KW-0418">Kinase</keyword>
<evidence type="ECO:0000313" key="6">
    <source>
        <dbReference type="EMBL" id="ESQ92538.1"/>
    </source>
</evidence>
<evidence type="ECO:0000259" key="4">
    <source>
        <dbReference type="Pfam" id="PF07804"/>
    </source>
</evidence>
<comment type="similarity">
    <text evidence="1">Belongs to the HipA Ser/Thr kinase family.</text>
</comment>
<evidence type="ECO:0000313" key="7">
    <source>
        <dbReference type="Proteomes" id="UP000017837"/>
    </source>
</evidence>
<dbReference type="GO" id="GO:0005829">
    <property type="term" value="C:cytosol"/>
    <property type="evidence" value="ECO:0007669"/>
    <property type="project" value="TreeGrafter"/>
</dbReference>
<feature type="domain" description="HipA-like C-terminal" evidence="4">
    <location>
        <begin position="157"/>
        <end position="396"/>
    </location>
</feature>
<dbReference type="AlphaFoldDB" id="V4RMN9"/>
<proteinExistence type="inferred from homology"/>